<dbReference type="EMBL" id="ODYU01011075">
    <property type="protein sequence ID" value="SOQ56584.1"/>
    <property type="molecule type" value="Genomic_DNA"/>
</dbReference>
<dbReference type="AlphaFoldDB" id="A0A2H1WVX9"/>
<proteinExistence type="predicted"/>
<sequence>MAHWPSGRKCDCRTRGLGTSCSVGLRPRTLPPSPAGVSSAMLKTISPSTAAITSRAMRIPRQFLCVGVAAANSWKPERRCFLKYVLDRNVTWSG</sequence>
<reference evidence="1" key="1">
    <citation type="submission" date="2016-07" db="EMBL/GenBank/DDBJ databases">
        <authorList>
            <person name="Bretaudeau A."/>
        </authorList>
    </citation>
    <scope>NUCLEOTIDE SEQUENCE</scope>
    <source>
        <strain evidence="1">Rice</strain>
        <tissue evidence="1">Whole body</tissue>
    </source>
</reference>
<accession>A0A2H1WVX9</accession>
<protein>
    <submittedName>
        <fullName evidence="1">SFRICE_037890</fullName>
    </submittedName>
</protein>
<name>A0A2H1WVX9_SPOFR</name>
<gene>
    <name evidence="1" type="ORF">SFRICE_037890</name>
</gene>
<organism evidence="1">
    <name type="scientific">Spodoptera frugiperda</name>
    <name type="common">Fall armyworm</name>
    <dbReference type="NCBI Taxonomy" id="7108"/>
    <lineage>
        <taxon>Eukaryota</taxon>
        <taxon>Metazoa</taxon>
        <taxon>Ecdysozoa</taxon>
        <taxon>Arthropoda</taxon>
        <taxon>Hexapoda</taxon>
        <taxon>Insecta</taxon>
        <taxon>Pterygota</taxon>
        <taxon>Neoptera</taxon>
        <taxon>Endopterygota</taxon>
        <taxon>Lepidoptera</taxon>
        <taxon>Glossata</taxon>
        <taxon>Ditrysia</taxon>
        <taxon>Noctuoidea</taxon>
        <taxon>Noctuidae</taxon>
        <taxon>Amphipyrinae</taxon>
        <taxon>Spodoptera</taxon>
    </lineage>
</organism>
<evidence type="ECO:0000313" key="1">
    <source>
        <dbReference type="EMBL" id="SOQ56584.1"/>
    </source>
</evidence>